<organism evidence="2 3">
    <name type="scientific">Microtetraspora malaysiensis</name>
    <dbReference type="NCBI Taxonomy" id="161358"/>
    <lineage>
        <taxon>Bacteria</taxon>
        <taxon>Bacillati</taxon>
        <taxon>Actinomycetota</taxon>
        <taxon>Actinomycetes</taxon>
        <taxon>Streptosporangiales</taxon>
        <taxon>Streptosporangiaceae</taxon>
        <taxon>Microtetraspora</taxon>
    </lineage>
</organism>
<evidence type="ECO:0000313" key="3">
    <source>
        <dbReference type="Proteomes" id="UP001602013"/>
    </source>
</evidence>
<dbReference type="Proteomes" id="UP001602013">
    <property type="component" value="Unassembled WGS sequence"/>
</dbReference>
<reference evidence="2 3" key="1">
    <citation type="submission" date="2024-10" db="EMBL/GenBank/DDBJ databases">
        <title>The Natural Products Discovery Center: Release of the First 8490 Sequenced Strains for Exploring Actinobacteria Biosynthetic Diversity.</title>
        <authorList>
            <person name="Kalkreuter E."/>
            <person name="Kautsar S.A."/>
            <person name="Yang D."/>
            <person name="Bader C.D."/>
            <person name="Teijaro C.N."/>
            <person name="Fluegel L."/>
            <person name="Davis C.M."/>
            <person name="Simpson J.R."/>
            <person name="Lauterbach L."/>
            <person name="Steele A.D."/>
            <person name="Gui C."/>
            <person name="Meng S."/>
            <person name="Li G."/>
            <person name="Viehrig K."/>
            <person name="Ye F."/>
            <person name="Su P."/>
            <person name="Kiefer A.F."/>
            <person name="Nichols A."/>
            <person name="Cepeda A.J."/>
            <person name="Yan W."/>
            <person name="Fan B."/>
            <person name="Jiang Y."/>
            <person name="Adhikari A."/>
            <person name="Zheng C.-J."/>
            <person name="Schuster L."/>
            <person name="Cowan T.M."/>
            <person name="Smanski M.J."/>
            <person name="Chevrette M.G."/>
            <person name="De Carvalho L.P.S."/>
            <person name="Shen B."/>
        </authorList>
    </citation>
    <scope>NUCLEOTIDE SEQUENCE [LARGE SCALE GENOMIC DNA]</scope>
    <source>
        <strain evidence="2 3">NPDC002173</strain>
    </source>
</reference>
<evidence type="ECO:0000256" key="1">
    <source>
        <dbReference type="SAM" id="MobiDB-lite"/>
    </source>
</evidence>
<feature type="compositionally biased region" description="Basic and acidic residues" evidence="1">
    <location>
        <begin position="34"/>
        <end position="44"/>
    </location>
</feature>
<dbReference type="RefSeq" id="WP_387418019.1">
    <property type="nucleotide sequence ID" value="NZ_JBIASD010000056.1"/>
</dbReference>
<gene>
    <name evidence="2" type="ORF">ACFYXI_40415</name>
</gene>
<keyword evidence="3" id="KW-1185">Reference proteome</keyword>
<proteinExistence type="predicted"/>
<sequence>MTRSSEQRGEGSDREPVKGAPGSEGARTARGASRRAERPPKHEIYPGGTIETALTPSGEPSMVASQLLWDGSSATSRVDRAIAEAIGEHADETDEGDDDARPDADRP</sequence>
<evidence type="ECO:0000313" key="2">
    <source>
        <dbReference type="EMBL" id="MFF3671866.1"/>
    </source>
</evidence>
<feature type="compositionally biased region" description="Basic and acidic residues" evidence="1">
    <location>
        <begin position="1"/>
        <end position="17"/>
    </location>
</feature>
<dbReference type="EMBL" id="JBIASD010000056">
    <property type="protein sequence ID" value="MFF3671866.1"/>
    <property type="molecule type" value="Genomic_DNA"/>
</dbReference>
<feature type="region of interest" description="Disordered" evidence="1">
    <location>
        <begin position="81"/>
        <end position="107"/>
    </location>
</feature>
<comment type="caution">
    <text evidence="2">The sequence shown here is derived from an EMBL/GenBank/DDBJ whole genome shotgun (WGS) entry which is preliminary data.</text>
</comment>
<name>A0ABW6T3P0_9ACTN</name>
<feature type="region of interest" description="Disordered" evidence="1">
    <location>
        <begin position="1"/>
        <end position="58"/>
    </location>
</feature>
<protein>
    <submittedName>
        <fullName evidence="2">Uncharacterized protein</fullName>
    </submittedName>
</protein>
<feature type="compositionally biased region" description="Basic and acidic residues" evidence="1">
    <location>
        <begin position="81"/>
        <end position="90"/>
    </location>
</feature>
<accession>A0ABW6T3P0</accession>